<gene>
    <name evidence="1" type="ORF">F7731_09440</name>
</gene>
<proteinExistence type="predicted"/>
<comment type="caution">
    <text evidence="1">The sequence shown here is derived from an EMBL/GenBank/DDBJ whole genome shotgun (WGS) entry which is preliminary data.</text>
</comment>
<reference evidence="1 2" key="1">
    <citation type="journal article" date="2016" name="Antonie Van Leeuwenhoek">
        <title>Bacillus depressus sp. nov., isolated from soil of a sunflower field.</title>
        <authorList>
            <person name="Wei X."/>
            <person name="Xin D."/>
            <person name="Xin Y."/>
            <person name="Zhang H."/>
            <person name="Wang T."/>
            <person name="Zhang J."/>
        </authorList>
    </citation>
    <scope>NUCLEOTIDE SEQUENCE [LARGE SCALE GENOMIC DNA]</scope>
    <source>
        <strain evidence="1 2">BZ1</strain>
    </source>
</reference>
<protein>
    <submittedName>
        <fullName evidence="1">Uncharacterized protein</fullName>
    </submittedName>
</protein>
<accession>A0A6L3V797</accession>
<keyword evidence="2" id="KW-1185">Reference proteome</keyword>
<dbReference type="AlphaFoldDB" id="A0A6L3V797"/>
<evidence type="ECO:0000313" key="1">
    <source>
        <dbReference type="EMBL" id="KAB2336580.1"/>
    </source>
</evidence>
<organism evidence="1 2">
    <name type="scientific">Cytobacillus depressus</name>
    <dbReference type="NCBI Taxonomy" id="1602942"/>
    <lineage>
        <taxon>Bacteria</taxon>
        <taxon>Bacillati</taxon>
        <taxon>Bacillota</taxon>
        <taxon>Bacilli</taxon>
        <taxon>Bacillales</taxon>
        <taxon>Bacillaceae</taxon>
        <taxon>Cytobacillus</taxon>
    </lineage>
</organism>
<name>A0A6L3V797_9BACI</name>
<sequence>MDIHRYVQSSANQANHQGIFFDDRFNYYSPMLTVRRDAKTPPELITLLDEQMKNSNSVSYRLDATLSIERDNYKPFYREFAEVCHGREINLDDIQFPLHQGKNEYFCVFNPETM</sequence>
<dbReference type="Proteomes" id="UP000481030">
    <property type="component" value="Unassembled WGS sequence"/>
</dbReference>
<dbReference type="EMBL" id="WBOS01000003">
    <property type="protein sequence ID" value="KAB2336580.1"/>
    <property type="molecule type" value="Genomic_DNA"/>
</dbReference>
<evidence type="ECO:0000313" key="2">
    <source>
        <dbReference type="Proteomes" id="UP000481030"/>
    </source>
</evidence>